<accession>A0A2M9XXF0</accession>
<gene>
    <name evidence="2" type="ORF">EHQ30_02880</name>
</gene>
<dbReference type="Proteomes" id="UP000297891">
    <property type="component" value="Unassembled WGS sequence"/>
</dbReference>
<evidence type="ECO:0008006" key="4">
    <source>
        <dbReference type="Google" id="ProtNLM"/>
    </source>
</evidence>
<organism evidence="2 3">
    <name type="scientific">Leptospira brenneri</name>
    <dbReference type="NCBI Taxonomy" id="2023182"/>
    <lineage>
        <taxon>Bacteria</taxon>
        <taxon>Pseudomonadati</taxon>
        <taxon>Spirochaetota</taxon>
        <taxon>Spirochaetia</taxon>
        <taxon>Leptospirales</taxon>
        <taxon>Leptospiraceae</taxon>
        <taxon>Leptospira</taxon>
    </lineage>
</organism>
<reference evidence="2" key="1">
    <citation type="journal article" date="2019" name="PLoS Negl. Trop. Dis.">
        <title>Revisiting the worldwide diversity of Leptospira species in the environment.</title>
        <authorList>
            <person name="Vincent A.T."/>
            <person name="Schiettekatte O."/>
            <person name="Bourhy P."/>
            <person name="Veyrier F.J."/>
            <person name="Picardeau M."/>
        </authorList>
    </citation>
    <scope>NUCLEOTIDE SEQUENCE [LARGE SCALE GENOMIC DNA]</scope>
    <source>
        <strain evidence="2">201800277</strain>
    </source>
</reference>
<sequence>MKSNKLKPGFVSLAIMVALTAMSFVGCAESSTKKNEDTTLLTYLVTNPHAPVGAQADCVASVALINSCIGSKTQVDAGANCSLVTIADNQAIGADYSTIKTAVSKQYTTLKCNIAENKYASASAAVDAFKDALTFTSTADASSKVVFSAPTYY</sequence>
<evidence type="ECO:0000313" key="2">
    <source>
        <dbReference type="EMBL" id="TGK95596.1"/>
    </source>
</evidence>
<protein>
    <recommendedName>
        <fullName evidence="4">Lipoprotein</fullName>
    </recommendedName>
</protein>
<dbReference type="PROSITE" id="PS51257">
    <property type="entry name" value="PROKAR_LIPOPROTEIN"/>
    <property type="match status" value="1"/>
</dbReference>
<dbReference type="AlphaFoldDB" id="A0A2M9XXF0"/>
<evidence type="ECO:0000256" key="1">
    <source>
        <dbReference type="SAM" id="SignalP"/>
    </source>
</evidence>
<proteinExistence type="predicted"/>
<keyword evidence="3" id="KW-1185">Reference proteome</keyword>
<name>A0A2M9XXF0_9LEPT</name>
<dbReference type="EMBL" id="RQFP01000001">
    <property type="protein sequence ID" value="TGK95596.1"/>
    <property type="molecule type" value="Genomic_DNA"/>
</dbReference>
<comment type="caution">
    <text evidence="2">The sequence shown here is derived from an EMBL/GenBank/DDBJ whole genome shotgun (WGS) entry which is preliminary data.</text>
</comment>
<dbReference type="OrthoDB" id="331572at2"/>
<feature type="signal peptide" evidence="1">
    <location>
        <begin position="1"/>
        <end position="23"/>
    </location>
</feature>
<evidence type="ECO:0000313" key="3">
    <source>
        <dbReference type="Proteomes" id="UP000297891"/>
    </source>
</evidence>
<dbReference type="RefSeq" id="WP_100792169.1">
    <property type="nucleotide sequence ID" value="NZ_NPDQ01000010.1"/>
</dbReference>
<feature type="chain" id="PRO_5044383668" description="Lipoprotein" evidence="1">
    <location>
        <begin position="24"/>
        <end position="153"/>
    </location>
</feature>
<keyword evidence="1" id="KW-0732">Signal</keyword>